<evidence type="ECO:0000313" key="4">
    <source>
        <dbReference type="Proteomes" id="UP000301580"/>
    </source>
</evidence>
<accession>A0A1D7S962</accession>
<dbReference type="EMBL" id="MK493323">
    <property type="protein sequence ID" value="QBQ75385.1"/>
    <property type="molecule type" value="Genomic_DNA"/>
</dbReference>
<evidence type="ECO:0000313" key="1">
    <source>
        <dbReference type="EMBL" id="AOO10205.1"/>
    </source>
</evidence>
<protein>
    <submittedName>
        <fullName evidence="1">Uncharacterized protein</fullName>
    </submittedName>
</protein>
<dbReference type="Proteomes" id="UP000301580">
    <property type="component" value="Segment"/>
</dbReference>
<organism evidence="1 3">
    <name type="scientific">Synechococcus phage S-RIM8</name>
    <dbReference type="NCBI Taxonomy" id="756278"/>
    <lineage>
        <taxon>Viruses</taxon>
        <taxon>Duplodnaviria</taxon>
        <taxon>Heunggongvirae</taxon>
        <taxon>Uroviricota</taxon>
        <taxon>Caudoviricetes</taxon>
        <taxon>Pantevenvirales</taxon>
        <taxon>Kyanoviridae</taxon>
        <taxon>Neptunevirus</taxon>
        <taxon>Neptunevirus srim18</taxon>
    </lineage>
</organism>
<dbReference type="Proteomes" id="UP000225361">
    <property type="component" value="Segment"/>
</dbReference>
<dbReference type="EMBL" id="KX349285">
    <property type="protein sequence ID" value="AOO10205.1"/>
    <property type="molecule type" value="Genomic_DNA"/>
</dbReference>
<gene>
    <name evidence="1" type="ORF">RW01021201_057</name>
    <name evidence="2" type="ORF">RW030617_057</name>
</gene>
<proteinExistence type="predicted"/>
<sequence length="66" mass="7752">MQFQVTQIEFDFDDALYPMTEVEMSEVYEDYIGTFWEADDGDDLVEEITSASGWCIKSIDYRHVLN</sequence>
<name>A0A1D7S962_9CAUD</name>
<reference evidence="1 3" key="1">
    <citation type="journal article" date="2016" name="Environ. Microbiol.">
        <title>Genomic diversification of marine cyanophages into stable ecotypes.</title>
        <authorList>
            <person name="Marston M.F."/>
            <person name="Martiny J.B."/>
        </authorList>
    </citation>
    <scope>NUCLEOTIDE SEQUENCE [LARGE SCALE GENOMIC DNA]</scope>
    <source>
        <strain evidence="1">RW_01_0212_WH8101</strain>
    </source>
</reference>
<reference evidence="2 4" key="2">
    <citation type="submission" date="2019-02" db="EMBL/GenBank/DDBJ databases">
        <title>Diversity in Cyanophage Genomes from Southern New England Coastal Waters.</title>
        <authorList>
            <person name="Marston M.F."/>
        </authorList>
    </citation>
    <scope>NUCLEOTIDE SEQUENCE [LARGE SCALE GENOMIC DNA]</scope>
    <source>
        <strain evidence="2">RW_03_0617</strain>
    </source>
</reference>
<evidence type="ECO:0000313" key="3">
    <source>
        <dbReference type="Proteomes" id="UP000225361"/>
    </source>
</evidence>
<evidence type="ECO:0000313" key="2">
    <source>
        <dbReference type="EMBL" id="QBQ75385.1"/>
    </source>
</evidence>